<keyword evidence="6 9" id="KW-0413">Isomerase</keyword>
<dbReference type="GO" id="GO:0000287">
    <property type="term" value="F:magnesium ion binding"/>
    <property type="evidence" value="ECO:0007669"/>
    <property type="project" value="UniProtKB-UniRule"/>
</dbReference>
<evidence type="ECO:0000256" key="8">
    <source>
        <dbReference type="ARBA" id="ARBA00033659"/>
    </source>
</evidence>
<dbReference type="NCBIfam" id="NF003998">
    <property type="entry name" value="PRK05474.1"/>
    <property type="match status" value="1"/>
</dbReference>
<evidence type="ECO:0000256" key="10">
    <source>
        <dbReference type="RuleBase" id="RU000609"/>
    </source>
</evidence>
<evidence type="ECO:0000256" key="6">
    <source>
        <dbReference type="ARBA" id="ARBA00023235"/>
    </source>
</evidence>
<dbReference type="PRINTS" id="PR00688">
    <property type="entry name" value="XYLOSISMRASE"/>
</dbReference>
<feature type="binding site" evidence="9">
    <location>
        <position position="276"/>
    </location>
    <ligand>
        <name>Mg(2+)</name>
        <dbReference type="ChEBI" id="CHEBI:18420"/>
        <label>2</label>
    </ligand>
</feature>
<feature type="binding site" evidence="9">
    <location>
        <position position="301"/>
    </location>
    <ligand>
        <name>Mg(2+)</name>
        <dbReference type="ChEBI" id="CHEBI:18420"/>
        <label>1</label>
    </ligand>
</feature>
<evidence type="ECO:0000256" key="11">
    <source>
        <dbReference type="RuleBase" id="RU000610"/>
    </source>
</evidence>
<gene>
    <name evidence="9" type="primary">xylA</name>
    <name evidence="12" type="ordered locus">SpiBuddy_0908</name>
</gene>
<dbReference type="OrthoDB" id="9763981at2"/>
<accession>F0RYG4</accession>
<comment type="cofactor">
    <cofactor evidence="9">
        <name>Mg(2+)</name>
        <dbReference type="ChEBI" id="CHEBI:18420"/>
    </cofactor>
    <text evidence="9">Binds 2 magnesium ions per subunit.</text>
</comment>
<dbReference type="HOGENOM" id="CLU_037261_1_0_12"/>
<dbReference type="KEGG" id="sbu:SpiBuddy_0908"/>
<dbReference type="InterPro" id="IPR001998">
    <property type="entry name" value="Xylose_isomerase"/>
</dbReference>
<evidence type="ECO:0000256" key="2">
    <source>
        <dbReference type="ARBA" id="ARBA00011881"/>
    </source>
</evidence>
<feature type="active site" evidence="9">
    <location>
        <position position="109"/>
    </location>
</feature>
<dbReference type="HAMAP" id="MF_00455">
    <property type="entry name" value="Xylose_isom_A"/>
    <property type="match status" value="1"/>
</dbReference>
<protein>
    <recommendedName>
        <fullName evidence="3 9">Xylose isomerase</fullName>
        <ecNumber evidence="3 9">5.3.1.5</ecNumber>
    </recommendedName>
</protein>
<dbReference type="InterPro" id="IPR036237">
    <property type="entry name" value="Xyl_isomerase-like_sf"/>
</dbReference>
<dbReference type="AlphaFoldDB" id="F0RYG4"/>
<dbReference type="RefSeq" id="WP_013606587.1">
    <property type="nucleotide sequence ID" value="NC_015152.1"/>
</dbReference>
<organism evidence="12 13">
    <name type="scientific">Sphaerochaeta globosa (strain ATCC BAA-1886 / DSM 22777 / Buddy)</name>
    <name type="common">Spirochaeta sp. (strain Buddy)</name>
    <dbReference type="NCBI Taxonomy" id="158189"/>
    <lineage>
        <taxon>Bacteria</taxon>
        <taxon>Pseudomonadati</taxon>
        <taxon>Spirochaetota</taxon>
        <taxon>Spirochaetia</taxon>
        <taxon>Spirochaetales</taxon>
        <taxon>Sphaerochaetaceae</taxon>
        <taxon>Sphaerochaeta</taxon>
    </lineage>
</organism>
<dbReference type="GO" id="GO:0042732">
    <property type="term" value="P:D-xylose metabolic process"/>
    <property type="evidence" value="ECO:0007669"/>
    <property type="project" value="UniProtKB-UniRule"/>
</dbReference>
<proteinExistence type="inferred from homology"/>
<feature type="active site" evidence="9">
    <location>
        <position position="106"/>
    </location>
</feature>
<dbReference type="InterPro" id="IPR013452">
    <property type="entry name" value="Xylose_isom_bac"/>
</dbReference>
<dbReference type="EC" id="5.3.1.5" evidence="3 9"/>
<feature type="binding site" evidence="9">
    <location>
        <position position="273"/>
    </location>
    <ligand>
        <name>Mg(2+)</name>
        <dbReference type="ChEBI" id="CHEBI:18420"/>
        <label>1</label>
    </ligand>
</feature>
<feature type="binding site" evidence="9">
    <location>
        <position position="344"/>
    </location>
    <ligand>
        <name>Mg(2+)</name>
        <dbReference type="ChEBI" id="CHEBI:18420"/>
        <label>1</label>
    </ligand>
</feature>
<evidence type="ECO:0000256" key="7">
    <source>
        <dbReference type="ARBA" id="ARBA00023277"/>
    </source>
</evidence>
<keyword evidence="13" id="KW-1185">Reference proteome</keyword>
<dbReference type="EMBL" id="CP002541">
    <property type="protein sequence ID" value="ADY12735.1"/>
    <property type="molecule type" value="Genomic_DNA"/>
</dbReference>
<feature type="binding site" evidence="9">
    <location>
        <position position="314"/>
    </location>
    <ligand>
        <name>Mg(2+)</name>
        <dbReference type="ChEBI" id="CHEBI:18420"/>
        <label>2</label>
    </ligand>
</feature>
<evidence type="ECO:0000256" key="9">
    <source>
        <dbReference type="HAMAP-Rule" id="MF_00455"/>
    </source>
</evidence>
<dbReference type="PANTHER" id="PTHR48408">
    <property type="match status" value="1"/>
</dbReference>
<dbReference type="eggNOG" id="COG2115">
    <property type="taxonomic scope" value="Bacteria"/>
</dbReference>
<dbReference type="PROSITE" id="PS51415">
    <property type="entry name" value="XYLOSE_ISOMERASE"/>
    <property type="match status" value="1"/>
</dbReference>
<comment type="catalytic activity">
    <reaction evidence="8 9 10">
        <text>alpha-D-xylose = alpha-D-xylulofuranose</text>
        <dbReference type="Rhea" id="RHEA:22816"/>
        <dbReference type="ChEBI" id="CHEBI:28518"/>
        <dbReference type="ChEBI" id="CHEBI:188998"/>
        <dbReference type="EC" id="5.3.1.5"/>
    </reaction>
</comment>
<dbReference type="GO" id="GO:0005737">
    <property type="term" value="C:cytoplasm"/>
    <property type="evidence" value="ECO:0007669"/>
    <property type="project" value="UniProtKB-SubCell"/>
</dbReference>
<comment type="similarity">
    <text evidence="1 9 10">Belongs to the xylose isomerase family.</text>
</comment>
<dbReference type="FunFam" id="3.20.20.150:FF:000002">
    <property type="entry name" value="Xylose isomerase"/>
    <property type="match status" value="1"/>
</dbReference>
<dbReference type="NCBIfam" id="TIGR02630">
    <property type="entry name" value="xylose_isom_A"/>
    <property type="match status" value="1"/>
</dbReference>
<dbReference type="Gene3D" id="3.20.20.150">
    <property type="entry name" value="Divalent-metal-dependent TIM barrel enzymes"/>
    <property type="match status" value="1"/>
</dbReference>
<keyword evidence="9" id="KW-0963">Cytoplasm</keyword>
<keyword evidence="7 9" id="KW-0119">Carbohydrate metabolism</keyword>
<sequence>MQYFVGQEEYFKGIGKIQFEGKGSKNPLAFRYYDAKKVIAGKTMEEHLRFATAYWHSFCADGTDPFGNSTIDFPFRKADKYENAVAKADAAFEFFTKLGTPFYCFHDIDASPDHEVAAEYEKTYHKIADELLARQKASGIKLLWNTANVFSHPNYMNGAATNPDFKVVSRAAVQVKNSLDVNVKLGGSNYVFWGGREGYMSLLNTDMKREQEHLARFLTMARDYGRSIGFKGTFLIEPKPMEPTKHQYDYDAATTIGFLKNWGLEKDFKCNIEANHATLAGHTFSHDLQVCADNGMLGSVDANQGDSINGWDTDEFPSNVYETTQAMLVILRNGGLGNGGLNFDAKRRRNSTDLEDLFIAHIGGMDSFALGLEVAQKILDDGVIDSFVKERYSSFDKGDGKKFEEGKLSLAELAELGRNAKIEKKSGKQEYLNNLLNSYLFG</sequence>
<dbReference type="Proteomes" id="UP000008466">
    <property type="component" value="Chromosome"/>
</dbReference>
<comment type="subunit">
    <text evidence="2 9 11">Homotetramer.</text>
</comment>
<keyword evidence="4 9" id="KW-0859">Xylose metabolism</keyword>
<feature type="binding site" evidence="9">
    <location>
        <position position="273"/>
    </location>
    <ligand>
        <name>Mg(2+)</name>
        <dbReference type="ChEBI" id="CHEBI:18420"/>
        <label>2</label>
    </ligand>
</feature>
<feature type="binding site" evidence="9">
    <location>
        <position position="237"/>
    </location>
    <ligand>
        <name>Mg(2+)</name>
        <dbReference type="ChEBI" id="CHEBI:18420"/>
        <label>1</label>
    </ligand>
</feature>
<evidence type="ECO:0000313" key="12">
    <source>
        <dbReference type="EMBL" id="ADY12735.1"/>
    </source>
</evidence>
<dbReference type="SUPFAM" id="SSF51658">
    <property type="entry name" value="Xylose isomerase-like"/>
    <property type="match status" value="1"/>
</dbReference>
<evidence type="ECO:0000256" key="1">
    <source>
        <dbReference type="ARBA" id="ARBA00005765"/>
    </source>
</evidence>
<reference evidence="13" key="1">
    <citation type="submission" date="2011-02" db="EMBL/GenBank/DDBJ databases">
        <title>Complete sequence of Spirochaeta sp. Buddy.</title>
        <authorList>
            <person name="Lucas S."/>
            <person name="Copeland A."/>
            <person name="Lapidus A."/>
            <person name="Cheng J.-F."/>
            <person name="Goodwin L."/>
            <person name="Pitluck S."/>
            <person name="Zeytun A."/>
            <person name="Detter J.C."/>
            <person name="Han C."/>
            <person name="Tapia R."/>
            <person name="Land M."/>
            <person name="Hauser L."/>
            <person name="Kyrpides N."/>
            <person name="Ivanova N."/>
            <person name="Mikhailova N."/>
            <person name="Pagani I."/>
            <person name="Ritalahti K.M."/>
            <person name="Loeffler F.E."/>
            <person name="Woyke T."/>
        </authorList>
    </citation>
    <scope>NUCLEOTIDE SEQUENCE [LARGE SCALE GENOMIC DNA]</scope>
    <source>
        <strain evidence="13">ATCC BAA-1886 / DSM 22777 / Buddy</strain>
    </source>
</reference>
<dbReference type="PANTHER" id="PTHR48408:SF1">
    <property type="entry name" value="XYLOSE ISOMERASE"/>
    <property type="match status" value="1"/>
</dbReference>
<evidence type="ECO:0000256" key="4">
    <source>
        <dbReference type="ARBA" id="ARBA00022629"/>
    </source>
</evidence>
<evidence type="ECO:0000256" key="3">
    <source>
        <dbReference type="ARBA" id="ARBA00011958"/>
    </source>
</evidence>
<name>F0RYG4_SPHGB</name>
<feature type="binding site" evidence="9">
    <location>
        <position position="312"/>
    </location>
    <ligand>
        <name>Mg(2+)</name>
        <dbReference type="ChEBI" id="CHEBI:18420"/>
        <label>2</label>
    </ligand>
</feature>
<evidence type="ECO:0000256" key="5">
    <source>
        <dbReference type="ARBA" id="ARBA00022723"/>
    </source>
</evidence>
<keyword evidence="5 9" id="KW-0479">Metal-binding</keyword>
<dbReference type="STRING" id="158189.SpiBuddy_0908"/>
<evidence type="ECO:0000313" key="13">
    <source>
        <dbReference type="Proteomes" id="UP000008466"/>
    </source>
</evidence>
<keyword evidence="9" id="KW-0460">Magnesium</keyword>
<comment type="subcellular location">
    <subcellularLocation>
        <location evidence="9 11">Cytoplasm</location>
    </subcellularLocation>
</comment>
<dbReference type="GO" id="GO:0009045">
    <property type="term" value="F:xylose isomerase activity"/>
    <property type="evidence" value="ECO:0007669"/>
    <property type="project" value="UniProtKB-UniRule"/>
</dbReference>